<evidence type="ECO:0000256" key="1">
    <source>
        <dbReference type="SAM" id="SignalP"/>
    </source>
</evidence>
<accession>A0A395JJU4</accession>
<feature type="chain" id="PRO_5017452827" evidence="1">
    <location>
        <begin position="29"/>
        <end position="184"/>
    </location>
</feature>
<reference evidence="2 3" key="1">
    <citation type="submission" date="2018-06" db="EMBL/GenBank/DDBJ databases">
        <title>Genomic Encyclopedia of Type Strains, Phase IV (KMG-IV): sequencing the most valuable type-strain genomes for metagenomic binning, comparative biology and taxonomic classification.</title>
        <authorList>
            <person name="Goeker M."/>
        </authorList>
    </citation>
    <scope>NUCLEOTIDE SEQUENCE [LARGE SCALE GENOMIC DNA]</scope>
    <source>
        <strain evidence="2 3">DSM 24032</strain>
    </source>
</reference>
<comment type="caution">
    <text evidence="2">The sequence shown here is derived from an EMBL/GenBank/DDBJ whole genome shotgun (WGS) entry which is preliminary data.</text>
</comment>
<evidence type="ECO:0000313" key="3">
    <source>
        <dbReference type="Proteomes" id="UP000253083"/>
    </source>
</evidence>
<feature type="signal peptide" evidence="1">
    <location>
        <begin position="1"/>
        <end position="28"/>
    </location>
</feature>
<name>A0A395JJU4_9GAMM</name>
<dbReference type="AlphaFoldDB" id="A0A395JJU4"/>
<protein>
    <submittedName>
        <fullName evidence="2">Uncharacterized protein</fullName>
    </submittedName>
</protein>
<proteinExistence type="predicted"/>
<gene>
    <name evidence="2" type="ORF">DFR28_102472</name>
</gene>
<dbReference type="InParanoid" id="A0A395JJU4"/>
<keyword evidence="3" id="KW-1185">Reference proteome</keyword>
<keyword evidence="1" id="KW-0732">Signal</keyword>
<organism evidence="2 3">
    <name type="scientific">Arenicella xantha</name>
    <dbReference type="NCBI Taxonomy" id="644221"/>
    <lineage>
        <taxon>Bacteria</taxon>
        <taxon>Pseudomonadati</taxon>
        <taxon>Pseudomonadota</taxon>
        <taxon>Gammaproteobacteria</taxon>
        <taxon>Arenicellales</taxon>
        <taxon>Arenicellaceae</taxon>
        <taxon>Arenicella</taxon>
    </lineage>
</organism>
<dbReference type="Proteomes" id="UP000253083">
    <property type="component" value="Unassembled WGS sequence"/>
</dbReference>
<sequence>MQKSIFIPIAAITVMFSTLISVSNTASANDMSAQLADTKPLVTHTINPQHGKPGASVALTYQVPETISAGETINVNLAFSAQKTQGQLQVKLNADEGMVLLNSQSFSLNLPTTPSSNVDVVLGTPTNGLYYLNVSVREFDIHGKGLMGRSFSVPIQVGMPKPQVEHKNAPKDKENIIEMPAERF</sequence>
<dbReference type="EMBL" id="QNRT01000002">
    <property type="protein sequence ID" value="RBP51053.1"/>
    <property type="molecule type" value="Genomic_DNA"/>
</dbReference>
<evidence type="ECO:0000313" key="2">
    <source>
        <dbReference type="EMBL" id="RBP51053.1"/>
    </source>
</evidence>
<dbReference type="RefSeq" id="WP_113953854.1">
    <property type="nucleotide sequence ID" value="NZ_QNRT01000002.1"/>
</dbReference>